<proteinExistence type="inferred from homology"/>
<keyword evidence="2 7" id="KW-0408">Iron</keyword>
<comment type="function">
    <text evidence="7">Involved in coproporphyrin-dependent heme b biosynthesis. Catalyzes the insertion of ferrous iron into coproporphyrin III to form Fe-coproporphyrin III.</text>
</comment>
<dbReference type="InterPro" id="IPR033644">
    <property type="entry name" value="Ferrochelatase_C"/>
</dbReference>
<dbReference type="GO" id="GO:0046872">
    <property type="term" value="F:metal ion binding"/>
    <property type="evidence" value="ECO:0007669"/>
    <property type="project" value="UniProtKB-KW"/>
</dbReference>
<dbReference type="EMBL" id="CP121694">
    <property type="protein sequence ID" value="WRO22056.1"/>
    <property type="molecule type" value="Genomic_DNA"/>
</dbReference>
<keyword evidence="5 7" id="KW-0627">Porphyrin biosynthesis</keyword>
<dbReference type="PANTHER" id="PTHR11108:SF1">
    <property type="entry name" value="FERROCHELATASE, MITOCHONDRIAL"/>
    <property type="match status" value="1"/>
</dbReference>
<dbReference type="GO" id="GO:0006783">
    <property type="term" value="P:heme biosynthetic process"/>
    <property type="evidence" value="ECO:0007669"/>
    <property type="project" value="UniProtKB-UniRule"/>
</dbReference>
<comment type="catalytic activity">
    <reaction evidence="6">
        <text>Fe-coproporphyrin III + 2 H(+) = coproporphyrin III + Fe(2+)</text>
        <dbReference type="Rhea" id="RHEA:49572"/>
        <dbReference type="ChEBI" id="CHEBI:15378"/>
        <dbReference type="ChEBI" id="CHEBI:29033"/>
        <dbReference type="ChEBI" id="CHEBI:68438"/>
        <dbReference type="ChEBI" id="CHEBI:131725"/>
        <dbReference type="EC" id="4.99.1.9"/>
    </reaction>
    <physiologicalReaction direction="right-to-left" evidence="6">
        <dbReference type="Rhea" id="RHEA:49574"/>
    </physiologicalReaction>
</comment>
<dbReference type="EC" id="4.99.1.9" evidence="7"/>
<comment type="caution">
    <text evidence="7">Lacks conserved residue(s) required for the propagation of feature annotation.</text>
</comment>
<evidence type="ECO:0000256" key="5">
    <source>
        <dbReference type="ARBA" id="ARBA00023244"/>
    </source>
</evidence>
<feature type="binding site" evidence="7">
    <location>
        <position position="117"/>
    </location>
    <ligand>
        <name>Fe-coproporphyrin III</name>
        <dbReference type="ChEBI" id="CHEBI:68438"/>
    </ligand>
</feature>
<dbReference type="Proteomes" id="UP001329915">
    <property type="component" value="Chromosome"/>
</dbReference>
<dbReference type="NCBIfam" id="TIGR00109">
    <property type="entry name" value="hemH"/>
    <property type="match status" value="1"/>
</dbReference>
<evidence type="ECO:0000313" key="9">
    <source>
        <dbReference type="EMBL" id="WRO22056.1"/>
    </source>
</evidence>
<dbReference type="InterPro" id="IPR001015">
    <property type="entry name" value="Ferrochelatase"/>
</dbReference>
<dbReference type="SUPFAM" id="SSF53800">
    <property type="entry name" value="Chelatase"/>
    <property type="match status" value="1"/>
</dbReference>
<dbReference type="InterPro" id="IPR033659">
    <property type="entry name" value="Ferrochelatase_N"/>
</dbReference>
<feature type="binding site" evidence="7">
    <location>
        <position position="53"/>
    </location>
    <ligand>
        <name>Fe-coproporphyrin III</name>
        <dbReference type="ChEBI" id="CHEBI:68438"/>
    </ligand>
</feature>
<organism evidence="9 10">
    <name type="scientific">Metallumcola ferriviriculae</name>
    <dbReference type="NCBI Taxonomy" id="3039180"/>
    <lineage>
        <taxon>Bacteria</taxon>
        <taxon>Bacillati</taxon>
        <taxon>Bacillota</taxon>
        <taxon>Clostridia</taxon>
        <taxon>Neomoorellales</taxon>
        <taxon>Desulfitibacteraceae</taxon>
        <taxon>Metallumcola</taxon>
    </lineage>
</organism>
<dbReference type="KEGG" id="dbc:MFMK1_001877"/>
<comment type="similarity">
    <text evidence="7 8">Belongs to the ferrochelatase family.</text>
</comment>
<dbReference type="RefSeq" id="WP_366921477.1">
    <property type="nucleotide sequence ID" value="NZ_CP121694.1"/>
</dbReference>
<name>A0AAU0UPD2_9FIRM</name>
<dbReference type="AlphaFoldDB" id="A0AAU0UPD2"/>
<comment type="pathway">
    <text evidence="1 7">Porphyrin-containing compound metabolism; protoheme biosynthesis.</text>
</comment>
<dbReference type="GO" id="GO:0004325">
    <property type="term" value="F:ferrochelatase activity"/>
    <property type="evidence" value="ECO:0007669"/>
    <property type="project" value="UniProtKB-UniRule"/>
</dbReference>
<dbReference type="CDD" id="cd03411">
    <property type="entry name" value="Ferrochelatase_N"/>
    <property type="match status" value="1"/>
</dbReference>
<dbReference type="Pfam" id="PF00762">
    <property type="entry name" value="Ferrochelatase"/>
    <property type="match status" value="1"/>
</dbReference>
<evidence type="ECO:0000256" key="4">
    <source>
        <dbReference type="ARBA" id="ARBA00023239"/>
    </source>
</evidence>
<dbReference type="Gene3D" id="3.40.50.1400">
    <property type="match status" value="2"/>
</dbReference>
<dbReference type="CDD" id="cd00419">
    <property type="entry name" value="Ferrochelatase_C"/>
    <property type="match status" value="1"/>
</dbReference>
<comment type="subcellular location">
    <subcellularLocation>
        <location evidence="7">Cytoplasm</location>
    </subcellularLocation>
</comment>
<keyword evidence="3 7" id="KW-0350">Heme biosynthesis</keyword>
<gene>
    <name evidence="9" type="primary">hemH</name>
    <name evidence="7" type="synonym">cpfC</name>
    <name evidence="9" type="ORF">MFMK1_001877</name>
</gene>
<feature type="binding site" evidence="7">
    <location>
        <position position="256"/>
    </location>
    <ligand>
        <name>Fe(2+)</name>
        <dbReference type="ChEBI" id="CHEBI:29033"/>
    </ligand>
</feature>
<keyword evidence="10" id="KW-1185">Reference proteome</keyword>
<dbReference type="PANTHER" id="PTHR11108">
    <property type="entry name" value="FERROCHELATASE"/>
    <property type="match status" value="1"/>
</dbReference>
<evidence type="ECO:0000256" key="3">
    <source>
        <dbReference type="ARBA" id="ARBA00023133"/>
    </source>
</evidence>
<accession>A0AAU0UPD2</accession>
<reference evidence="9 10" key="1">
    <citation type="submission" date="2023-04" db="EMBL/GenBank/DDBJ databases">
        <authorList>
            <person name="Hsu D."/>
        </authorList>
    </citation>
    <scope>NUCLEOTIDE SEQUENCE [LARGE SCALE GENOMIC DNA]</scope>
    <source>
        <strain evidence="9 10">MK1</strain>
    </source>
</reference>
<keyword evidence="4 7" id="KW-0456">Lyase</keyword>
<keyword evidence="7" id="KW-0963">Cytoplasm</keyword>
<evidence type="ECO:0000256" key="2">
    <source>
        <dbReference type="ARBA" id="ARBA00023004"/>
    </source>
</evidence>
<evidence type="ECO:0000256" key="8">
    <source>
        <dbReference type="RuleBase" id="RU004185"/>
    </source>
</evidence>
<dbReference type="HAMAP" id="MF_00323">
    <property type="entry name" value="Ferrochelatase"/>
    <property type="match status" value="1"/>
</dbReference>
<evidence type="ECO:0000313" key="10">
    <source>
        <dbReference type="Proteomes" id="UP001329915"/>
    </source>
</evidence>
<dbReference type="GO" id="GO:0005737">
    <property type="term" value="C:cytoplasm"/>
    <property type="evidence" value="ECO:0007669"/>
    <property type="project" value="UniProtKB-SubCell"/>
</dbReference>
<evidence type="ECO:0000256" key="6">
    <source>
        <dbReference type="ARBA" id="ARBA00024536"/>
    </source>
</evidence>
<protein>
    <recommendedName>
        <fullName evidence="7">Coproporphyrin III ferrochelatase</fullName>
        <ecNumber evidence="7">4.99.1.9</ecNumber>
    </recommendedName>
</protein>
<sequence>MQNKFGVLLMAFGGPDKPEAIEPFVSSLLGGKKLPPAAMEKIKERYRLIGGSSPLVKITKNQAQVLQKVLNIPVEVGLCYARPDIKKGISALIDLGVEKIIAVSLSPHYSRVSTGAYRNEVQRVMEEMKPPAEVVFARGWYDHPEAIKAYYERIKQALLQFPKKDRNDVEIIFSAHSLPTAYMAEGEPYVDELDATVRSLVQLLPGHQWHLAYQSKGGGKGDWLGPEVETVLDSLVQSGQANVLLVPLSFASDHVETLYDIDIIIKNHAKELGLNMQRSEALNDEPQFITALADIVQDIIQG</sequence>
<evidence type="ECO:0000256" key="1">
    <source>
        <dbReference type="ARBA" id="ARBA00004744"/>
    </source>
</evidence>
<keyword evidence="7" id="KW-0479">Metal-binding</keyword>
<evidence type="ECO:0000256" key="7">
    <source>
        <dbReference type="HAMAP-Rule" id="MF_00323"/>
    </source>
</evidence>
<feature type="binding site" evidence="7">
    <location>
        <position position="176"/>
    </location>
    <ligand>
        <name>Fe(2+)</name>
        <dbReference type="ChEBI" id="CHEBI:29033"/>
    </ligand>
</feature>
<feature type="binding site" evidence="7">
    <location>
        <begin position="45"/>
        <end position="46"/>
    </location>
    <ligand>
        <name>Fe-coproporphyrin III</name>
        <dbReference type="ChEBI" id="CHEBI:68438"/>
    </ligand>
</feature>